<organism evidence="2 3">
    <name type="scientific">Eptatretus burgeri</name>
    <name type="common">Inshore hagfish</name>
    <dbReference type="NCBI Taxonomy" id="7764"/>
    <lineage>
        <taxon>Eukaryota</taxon>
        <taxon>Metazoa</taxon>
        <taxon>Chordata</taxon>
        <taxon>Craniata</taxon>
        <taxon>Vertebrata</taxon>
        <taxon>Cyclostomata</taxon>
        <taxon>Myxini</taxon>
        <taxon>Myxiniformes</taxon>
        <taxon>Myxinidae</taxon>
        <taxon>Eptatretinae</taxon>
        <taxon>Eptatretus</taxon>
    </lineage>
</organism>
<reference evidence="2" key="2">
    <citation type="submission" date="2025-09" db="UniProtKB">
        <authorList>
            <consortium name="Ensembl"/>
        </authorList>
    </citation>
    <scope>IDENTIFICATION</scope>
</reference>
<feature type="compositionally biased region" description="Low complexity" evidence="1">
    <location>
        <begin position="297"/>
        <end position="309"/>
    </location>
</feature>
<accession>A0A8C4Q5C5</accession>
<sequence>MKKSPSDRPSVKRCEVRLGRRRIRGIERESGNGVRWGGRVQRQEGERTRLRDVNRGPVVGQTRTGSEPLVVGGSDCMDEGARKRKRKSQSWKLHKNEDFLCTDEEASDQEFVCKRPKEDEALEEQPLDLVYGIAAENGWEETSDGEPQEATLNEDPLASSHHNEGVCMAGPPVADIKTELEDEHWCCDVPIEIGCGAPLESPVSTFVWEPKECDEEGQSWSPAPNNIEGTGPPVPEASANRCSCTCTPLLESILAELRVVRELMELHTGSQESLDNRPAKHTSTCCNPPPPNPGNAPPSLTLRPSLPSTNGISTTLPQPQFPRGVTNGFRYAMPSHVHPTPPFQPPREGRGSLGATCHPQSLYGFSEPATTLVTTHQPQASVTTLERLGRGRGFDTDHKGPLASKCGPGLEYGYNDGIAARSTPIETKATPVALPSSGRPLLPRIEYVTCGSKISEPSSSRSQGNSELNHFSFMYSVFFSICQTYSISYLKMNK</sequence>
<evidence type="ECO:0000313" key="3">
    <source>
        <dbReference type="Proteomes" id="UP000694388"/>
    </source>
</evidence>
<evidence type="ECO:0000313" key="2">
    <source>
        <dbReference type="Ensembl" id="ENSEBUP00000010116.1"/>
    </source>
</evidence>
<evidence type="ECO:0000256" key="1">
    <source>
        <dbReference type="SAM" id="MobiDB-lite"/>
    </source>
</evidence>
<name>A0A8C4Q5C5_EPTBU</name>
<reference evidence="2" key="1">
    <citation type="submission" date="2025-08" db="UniProtKB">
        <authorList>
            <consortium name="Ensembl"/>
        </authorList>
    </citation>
    <scope>IDENTIFICATION</scope>
</reference>
<proteinExistence type="predicted"/>
<keyword evidence="3" id="KW-1185">Reference proteome</keyword>
<dbReference type="Proteomes" id="UP000694388">
    <property type="component" value="Unplaced"/>
</dbReference>
<feature type="region of interest" description="Disordered" evidence="1">
    <location>
        <begin position="53"/>
        <end position="75"/>
    </location>
</feature>
<feature type="region of interest" description="Disordered" evidence="1">
    <location>
        <begin position="269"/>
        <end position="322"/>
    </location>
</feature>
<protein>
    <submittedName>
        <fullName evidence="2">Uncharacterized protein</fullName>
    </submittedName>
</protein>
<dbReference type="AlphaFoldDB" id="A0A8C4Q5C5"/>
<feature type="compositionally biased region" description="Pro residues" evidence="1">
    <location>
        <begin position="287"/>
        <end position="296"/>
    </location>
</feature>
<dbReference type="Ensembl" id="ENSEBUT00000010656.1">
    <property type="protein sequence ID" value="ENSEBUP00000010116.1"/>
    <property type="gene ID" value="ENSEBUG00000006503.1"/>
</dbReference>